<feature type="compositionally biased region" description="Basic and acidic residues" evidence="5">
    <location>
        <begin position="426"/>
        <end position="435"/>
    </location>
</feature>
<evidence type="ECO:0000256" key="3">
    <source>
        <dbReference type="ARBA" id="ARBA00022884"/>
    </source>
</evidence>
<name>K3V022_FUSPC</name>
<dbReference type="OrthoDB" id="5039078at2759"/>
<dbReference type="PANTHER" id="PTHR11439">
    <property type="entry name" value="GAG-POL-RELATED RETROTRANSPOSON"/>
    <property type="match status" value="1"/>
</dbReference>
<feature type="region of interest" description="Disordered" evidence="5">
    <location>
        <begin position="1042"/>
        <end position="1065"/>
    </location>
</feature>
<dbReference type="GO" id="GO:0005739">
    <property type="term" value="C:mitochondrion"/>
    <property type="evidence" value="ECO:0007669"/>
    <property type="project" value="UniProtKB-SubCell"/>
</dbReference>
<gene>
    <name evidence="7" type="ORF">FPSE_01344</name>
</gene>
<feature type="compositionally biased region" description="Basic and acidic residues" evidence="5">
    <location>
        <begin position="488"/>
        <end position="498"/>
    </location>
</feature>
<evidence type="ECO:0000256" key="2">
    <source>
        <dbReference type="ARBA" id="ARBA00022750"/>
    </source>
</evidence>
<dbReference type="SUPFAM" id="SSF56672">
    <property type="entry name" value="DNA/RNA polymerases"/>
    <property type="match status" value="1"/>
</dbReference>
<dbReference type="eggNOG" id="KOG0017">
    <property type="taxonomic scope" value="Eukaryota"/>
</dbReference>
<keyword evidence="4" id="KW-0496">Mitochondrion</keyword>
<dbReference type="EMBL" id="AFNW01000030">
    <property type="protein sequence ID" value="EKJ78476.1"/>
    <property type="molecule type" value="Genomic_DNA"/>
</dbReference>
<dbReference type="Gene3D" id="3.30.420.10">
    <property type="entry name" value="Ribonuclease H-like superfamily/Ribonuclease H"/>
    <property type="match status" value="1"/>
</dbReference>
<dbReference type="Proteomes" id="UP000007978">
    <property type="component" value="Unassembled WGS sequence"/>
</dbReference>
<keyword evidence="3" id="KW-0694">RNA-binding</keyword>
<dbReference type="InterPro" id="IPR012337">
    <property type="entry name" value="RNaseH-like_sf"/>
</dbReference>
<feature type="domain" description="Integrase catalytic" evidence="6">
    <location>
        <begin position="716"/>
        <end position="880"/>
    </location>
</feature>
<evidence type="ECO:0000256" key="5">
    <source>
        <dbReference type="SAM" id="MobiDB-lite"/>
    </source>
</evidence>
<dbReference type="PANTHER" id="PTHR11439:SF467">
    <property type="entry name" value="INTEGRASE CATALYTIC DOMAIN-CONTAINING PROTEIN"/>
    <property type="match status" value="1"/>
</dbReference>
<proteinExistence type="predicted"/>
<dbReference type="InterPro" id="IPR054722">
    <property type="entry name" value="PolX-like_BBD"/>
</dbReference>
<evidence type="ECO:0000259" key="6">
    <source>
        <dbReference type="PROSITE" id="PS50994"/>
    </source>
</evidence>
<dbReference type="SUPFAM" id="SSF53098">
    <property type="entry name" value="Ribonuclease H-like"/>
    <property type="match status" value="1"/>
</dbReference>
<dbReference type="InterPro" id="IPR013103">
    <property type="entry name" value="RVT_2"/>
</dbReference>
<feature type="region of interest" description="Disordered" evidence="5">
    <location>
        <begin position="46"/>
        <end position="75"/>
    </location>
</feature>
<dbReference type="HOGENOM" id="CLU_001650_5_0_1"/>
<sequence>MSSTYNLRPRPLLKPTIFRFLNEERFPTLTAAIDACPDWTNPSHTIEDSSFYPTDSSSSTTQTTTSDVTDELSEASSTELWGLEVATREIEHDGRVVNPDATEITSDTSDTMSEIMSIDGMNDIPLAMSTEIDNTRSDMSDMSISDNEINHIPVEMSMSHSLTQQRIETQPHFHMNQDTPSTSDDEAEDVSSHEHVDTPPATPLRYLDNNLGIHHPLDQHLNDKSDKMSLKTTEHVIGLNSVSPLEGPSDWSKWKRAIRITLGVAGYGDLFDLTTTTTTPENMSRQTQATYMILSRCGYNAQEVAEGKTTVADMMETLRIQFEPKGSVEFTDLARKWRDTSLSQFDNVSAFGQEIRDIAAGFARLSQECKLTEPHIVDKFLTSLGPTYDTFLTVFYQNHDIVSTYTRTTITKPGVTLNDALRLAEQEERRQKQQNENKTTQTALLARRGNFRHNSRPRFPPCRYCNKTGHKEDDCWVRHPEKRREWERKFPERAEQSSRLRKSQWRNNNNTNTSPTRTNSPDTEAAMTATQFLDMAFISVLDNFAGTARSRDEAIQYLSKVHILDSGATSHMMCKSENFDTLTKTDESVTGLGGSKTTTQGRGTYRLRAKNESGRAITLSNSLFIPDGHVNLVSVSQLSKTGAQVVFNDKRAIVIRDNKTVFTATLRHNMYIIDEEGIDHDIALSAHTIQDQDLAIWHKRLNHLSEQGVKKLSTMKGTRPFESLHADIAGPFPTTGLNGERYWVTFTDDFTQMTWVFPLRQKSEFTVKLKFLINHHKSPSRQCKFLRLDRGGENISQEVQLFCQGEGIEIIYTNTEQHQQNGIAERMNRTILERLTTTLVDGKIPHIYWPYVLKGAVWTRNLSPHSTLPTTPYEQWTHETPDIQHLRIPGSHGFVRLTDSKKRKMNPVSVPCKLLACSGFSTYIVLTHDNKVISSNDVVFNEQPLMHLHHHPVTTNDNEAKRRKLDPQMEIITIEQHRTDNDDASRQLQEEHERQIQPDNNEDPIQDTIIVQTDTRVPQIQDAQVDNHTPAQAALERHHELQIPRQTRSSRGQPRYALISDTNPHRDNMTDRLKILTTHIAMAAKSIDLSEPRTHKEATKSASFNQWNKAMKDELQSLEENKTWILVDAPDNVNVLRGKWVYKLKRGGKGEILRHKARFVVRGFEQEEGIDYHETFASVVKPMSYKAIFAIAAALDLEVEQMDVKTAFLYGDIDEDIYISQPEGFHDGTERVCKLNKALYGLKQAPRIWYNTLSSYLAELGFKPLYSDIGVFIKGSTFIAVYVDDLLLVGPNKKEIKKIKSMLSDRFKMTDLGPCEYYLGMSVRRDRPNRAIYLSQYAYIQKLLEEFELWDCNPVSTPVAISKFNPVDDRYRVTPELKTWFARAIGSLMYAMLGTRPDIAYGVSLCSRYLGNPTDEHQTAVKRIMRYLRGTIHFELRLQGPIQPPQGYTDADWGGDQDTRRSTGGYIFNLGSGAISWSSKRQPTVALSSCEAEYMAQTQATKEAIWLRQLFHELMAPSNIKLGATIIFGDNQGAIAMAKNPTQHAKSKHIGIQHHFVREQVTLGHVELKYISTKQQVADGLTKPLPKVDFLRFRSALGLIDTSPSHDTLRK</sequence>
<reference evidence="7 8" key="1">
    <citation type="journal article" date="2012" name="PLoS Pathog.">
        <title>Comparative pathogenomics reveals horizontally acquired novel virulence genes in fungi infecting cereal hosts.</title>
        <authorList>
            <person name="Gardiner D.M."/>
            <person name="McDonald M.C."/>
            <person name="Covarelli L."/>
            <person name="Solomon P.S."/>
            <person name="Rusu A.G."/>
            <person name="Marshall M."/>
            <person name="Kazan K."/>
            <person name="Chakraborty S."/>
            <person name="McDonald B.A."/>
            <person name="Manners J.M."/>
        </authorList>
    </citation>
    <scope>NUCLEOTIDE SEQUENCE [LARGE SCALE GENOMIC DNA]</scope>
    <source>
        <strain evidence="7 8">CS3096</strain>
    </source>
</reference>
<feature type="region of interest" description="Disordered" evidence="5">
    <location>
        <begin position="974"/>
        <end position="1003"/>
    </location>
</feature>
<keyword evidence="2" id="KW-0645">Protease</keyword>
<dbReference type="InterPro" id="IPR036397">
    <property type="entry name" value="RNaseH_sf"/>
</dbReference>
<keyword evidence="2" id="KW-0064">Aspartyl protease</keyword>
<accession>K3V022</accession>
<keyword evidence="8" id="KW-1185">Reference proteome</keyword>
<comment type="caution">
    <text evidence="7">The sequence shown here is derived from an EMBL/GenBank/DDBJ whole genome shotgun (WGS) entry which is preliminary data.</text>
</comment>
<dbReference type="CDD" id="cd09272">
    <property type="entry name" value="RNase_HI_RT_Ty1"/>
    <property type="match status" value="1"/>
</dbReference>
<feature type="compositionally biased region" description="Basic and acidic residues" evidence="5">
    <location>
        <begin position="975"/>
        <end position="996"/>
    </location>
</feature>
<dbReference type="GO" id="GO:0005634">
    <property type="term" value="C:nucleus"/>
    <property type="evidence" value="ECO:0007669"/>
    <property type="project" value="UniProtKB-ARBA"/>
</dbReference>
<feature type="region of interest" description="Disordered" evidence="5">
    <location>
        <begin position="173"/>
        <end position="202"/>
    </location>
</feature>
<comment type="subcellular location">
    <subcellularLocation>
        <location evidence="1">Mitochondrion</location>
    </subcellularLocation>
</comment>
<keyword evidence="2" id="KW-0378">Hydrolase</keyword>
<evidence type="ECO:0000256" key="1">
    <source>
        <dbReference type="ARBA" id="ARBA00004173"/>
    </source>
</evidence>
<feature type="region of interest" description="Disordered" evidence="5">
    <location>
        <begin position="426"/>
        <end position="454"/>
    </location>
</feature>
<evidence type="ECO:0000256" key="4">
    <source>
        <dbReference type="ARBA" id="ARBA00023128"/>
    </source>
</evidence>
<dbReference type="InterPro" id="IPR001584">
    <property type="entry name" value="Integrase_cat-core"/>
</dbReference>
<protein>
    <recommendedName>
        <fullName evidence="6">Integrase catalytic domain-containing protein</fullName>
    </recommendedName>
</protein>
<dbReference type="InterPro" id="IPR043502">
    <property type="entry name" value="DNA/RNA_pol_sf"/>
</dbReference>
<dbReference type="GO" id="GO:0004190">
    <property type="term" value="F:aspartic-type endopeptidase activity"/>
    <property type="evidence" value="ECO:0007669"/>
    <property type="project" value="UniProtKB-KW"/>
</dbReference>
<evidence type="ECO:0000313" key="8">
    <source>
        <dbReference type="Proteomes" id="UP000007978"/>
    </source>
</evidence>
<organism evidence="7 8">
    <name type="scientific">Fusarium pseudograminearum (strain CS3096)</name>
    <name type="common">Wheat and barley crown-rot fungus</name>
    <dbReference type="NCBI Taxonomy" id="1028729"/>
    <lineage>
        <taxon>Eukaryota</taxon>
        <taxon>Fungi</taxon>
        <taxon>Dikarya</taxon>
        <taxon>Ascomycota</taxon>
        <taxon>Pezizomycotina</taxon>
        <taxon>Sordariomycetes</taxon>
        <taxon>Hypocreomycetidae</taxon>
        <taxon>Hypocreales</taxon>
        <taxon>Nectriaceae</taxon>
        <taxon>Fusarium</taxon>
    </lineage>
</organism>
<feature type="region of interest" description="Disordered" evidence="5">
    <location>
        <begin position="488"/>
        <end position="522"/>
    </location>
</feature>
<dbReference type="PROSITE" id="PS50994">
    <property type="entry name" value="INTEGRASE"/>
    <property type="match status" value="1"/>
</dbReference>
<dbReference type="Pfam" id="PF07727">
    <property type="entry name" value="RVT_2"/>
    <property type="match status" value="1"/>
</dbReference>
<dbReference type="GO" id="GO:0003723">
    <property type="term" value="F:RNA binding"/>
    <property type="evidence" value="ECO:0007669"/>
    <property type="project" value="UniProtKB-KW"/>
</dbReference>
<feature type="compositionally biased region" description="Low complexity" evidence="5">
    <location>
        <begin position="506"/>
        <end position="521"/>
    </location>
</feature>
<dbReference type="GeneID" id="20359964"/>
<evidence type="ECO:0000313" key="7">
    <source>
        <dbReference type="EMBL" id="EKJ78476.1"/>
    </source>
</evidence>
<dbReference type="GO" id="GO:0015074">
    <property type="term" value="P:DNA integration"/>
    <property type="evidence" value="ECO:0007669"/>
    <property type="project" value="InterPro"/>
</dbReference>
<dbReference type="RefSeq" id="XP_009252739.1">
    <property type="nucleotide sequence ID" value="XM_009254464.1"/>
</dbReference>
<dbReference type="Pfam" id="PF22936">
    <property type="entry name" value="Pol_BBD"/>
    <property type="match status" value="1"/>
</dbReference>
<dbReference type="KEGG" id="fpu:FPSE_01344"/>
<feature type="compositionally biased region" description="Low complexity" evidence="5">
    <location>
        <begin position="49"/>
        <end position="67"/>
    </location>
</feature>